<organism evidence="1">
    <name type="scientific">Lygus hesperus</name>
    <name type="common">Western plant bug</name>
    <dbReference type="NCBI Taxonomy" id="30085"/>
    <lineage>
        <taxon>Eukaryota</taxon>
        <taxon>Metazoa</taxon>
        <taxon>Ecdysozoa</taxon>
        <taxon>Arthropoda</taxon>
        <taxon>Hexapoda</taxon>
        <taxon>Insecta</taxon>
        <taxon>Pterygota</taxon>
        <taxon>Neoptera</taxon>
        <taxon>Paraneoptera</taxon>
        <taxon>Hemiptera</taxon>
        <taxon>Heteroptera</taxon>
        <taxon>Panheteroptera</taxon>
        <taxon>Cimicomorpha</taxon>
        <taxon>Miridae</taxon>
        <taxon>Mirini</taxon>
        <taxon>Lygus</taxon>
    </lineage>
</organism>
<sequence>MLGTDWVDQTCFAPINYFVDPHQKCLAKINYLFGNENHLLRQKLQVLTSWSLLRSKMRILGRHATVKVTKLSMTPLSRTQSLLHLSILVLKTDTIPLQFSRVGLPEAAFTCHSQLGKGYKNNYVCDMGSAKKLFQQLSYLNIIKYIFI</sequence>
<keyword evidence="1" id="KW-0696">RNA-directed RNA polymerase</keyword>
<reference evidence="1" key="2">
    <citation type="submission" date="2014-07" db="EMBL/GenBank/DDBJ databases">
        <authorList>
            <person name="Hull J."/>
        </authorList>
    </citation>
    <scope>NUCLEOTIDE SEQUENCE</scope>
</reference>
<reference evidence="1" key="1">
    <citation type="journal article" date="2014" name="PLoS ONE">
        <title>Transcriptome-Based Identification of ABC Transporters in the Western Tarnished Plant Bug Lygus hesperus.</title>
        <authorList>
            <person name="Hull J.J."/>
            <person name="Chaney K."/>
            <person name="Geib S.M."/>
            <person name="Fabrick J.A."/>
            <person name="Brent C.S."/>
            <person name="Walsh D."/>
            <person name="Lavine L.C."/>
        </authorList>
    </citation>
    <scope>NUCLEOTIDE SEQUENCE</scope>
</reference>
<evidence type="ECO:0000313" key="1">
    <source>
        <dbReference type="EMBL" id="JAG25068.1"/>
    </source>
</evidence>
<keyword evidence="1" id="KW-0548">Nucleotidyltransferase</keyword>
<protein>
    <submittedName>
        <fullName evidence="1">RNA-directed RNA polymerase</fullName>
    </submittedName>
</protein>
<dbReference type="EMBL" id="GBHO01018536">
    <property type="protein sequence ID" value="JAG25068.1"/>
    <property type="molecule type" value="Transcribed_RNA"/>
</dbReference>
<dbReference type="AlphaFoldDB" id="A0A0A9Y1T0"/>
<keyword evidence="1" id="KW-0808">Transferase</keyword>
<name>A0A0A9Y1T0_LYGHE</name>
<gene>
    <name evidence="1" type="ORF">CM83_12223</name>
</gene>
<proteinExistence type="predicted"/>
<accession>A0A0A9Y1T0</accession>
<dbReference type="GO" id="GO:0003968">
    <property type="term" value="F:RNA-directed RNA polymerase activity"/>
    <property type="evidence" value="ECO:0007669"/>
    <property type="project" value="UniProtKB-KW"/>
</dbReference>
<feature type="non-terminal residue" evidence="1">
    <location>
        <position position="148"/>
    </location>
</feature>